<gene>
    <name evidence="3" type="ORF">SBF1_190019</name>
</gene>
<reference evidence="4" key="1">
    <citation type="submission" date="2018-02" db="EMBL/GenBank/DDBJ databases">
        <authorList>
            <person name="Hausmann B."/>
        </authorList>
    </citation>
    <scope>NUCLEOTIDE SEQUENCE [LARGE SCALE GENOMIC DNA]</scope>
    <source>
        <strain evidence="4">Peat soil MAG SbF1</strain>
    </source>
</reference>
<organism evidence="3 4">
    <name type="scientific">Candidatus Desulfosporosinus infrequens</name>
    <dbReference type="NCBI Taxonomy" id="2043169"/>
    <lineage>
        <taxon>Bacteria</taxon>
        <taxon>Bacillati</taxon>
        <taxon>Bacillota</taxon>
        <taxon>Clostridia</taxon>
        <taxon>Eubacteriales</taxon>
        <taxon>Desulfitobacteriaceae</taxon>
        <taxon>Desulfosporosinus</taxon>
    </lineage>
</organism>
<protein>
    <submittedName>
        <fullName evidence="3">Putative membrane protein</fullName>
    </submittedName>
</protein>
<sequence length="389" mass="42400">MTWSERIKLAWVTFKREALPLYGWTLIFTGVGVVLIVAMVIGVLAQLRLSGWSFPHAYGGSFSPGMPVPGIPPTPDFTPNVGPFSSSNQNPFGTYGGPLSNLPHLLSTVSSLAGTFFLILVVGWLIGSAFYTGLFNLTAKAYHENVSFKDFSFTGFSRILGWQGVLLLIKVLLTIIGLIVALSLSHFRVALVAFLILYSLLITAVVLFALPWLFTSTIYLLAHKNEGFWDALRGSWRFFRRHMGVLWGYIGTVILIEMALLVLGRISAGLNGIATLVVSPFIAVLAIVWVLSLENDEYPPYAVPIATSPYDPTLTNPDPDTQTPTENPHISDADTLTSTTPSSDQPISLKKPVLDLSNDKPNFCPSCGNKNTGTVYCPQCGIKLNSPMQ</sequence>
<dbReference type="Proteomes" id="UP000238916">
    <property type="component" value="Unassembled WGS sequence"/>
</dbReference>
<evidence type="ECO:0000313" key="3">
    <source>
        <dbReference type="EMBL" id="SPF38085.1"/>
    </source>
</evidence>
<keyword evidence="2" id="KW-1133">Transmembrane helix</keyword>
<dbReference type="OrthoDB" id="1791803at2"/>
<dbReference type="AlphaFoldDB" id="A0A2U3KEI5"/>
<proteinExistence type="predicted"/>
<evidence type="ECO:0000313" key="4">
    <source>
        <dbReference type="Proteomes" id="UP000238916"/>
    </source>
</evidence>
<feature type="transmembrane region" description="Helical" evidence="2">
    <location>
        <begin position="112"/>
        <end position="138"/>
    </location>
</feature>
<evidence type="ECO:0000256" key="1">
    <source>
        <dbReference type="SAM" id="MobiDB-lite"/>
    </source>
</evidence>
<dbReference type="EMBL" id="OMOF01000101">
    <property type="protein sequence ID" value="SPF38085.1"/>
    <property type="molecule type" value="Genomic_DNA"/>
</dbReference>
<feature type="region of interest" description="Disordered" evidence="1">
    <location>
        <begin position="312"/>
        <end position="349"/>
    </location>
</feature>
<accession>A0A2U3KEI5</accession>
<feature type="transmembrane region" description="Helical" evidence="2">
    <location>
        <begin position="269"/>
        <end position="291"/>
    </location>
</feature>
<feature type="transmembrane region" description="Helical" evidence="2">
    <location>
        <begin position="243"/>
        <end position="263"/>
    </location>
</feature>
<name>A0A2U3KEI5_9FIRM</name>
<feature type="transmembrane region" description="Helical" evidence="2">
    <location>
        <begin position="21"/>
        <end position="45"/>
    </location>
</feature>
<feature type="compositionally biased region" description="Polar residues" evidence="1">
    <location>
        <begin position="313"/>
        <end position="346"/>
    </location>
</feature>
<keyword evidence="2" id="KW-0472">Membrane</keyword>
<keyword evidence="2" id="KW-0812">Transmembrane</keyword>
<evidence type="ECO:0000256" key="2">
    <source>
        <dbReference type="SAM" id="Phobius"/>
    </source>
</evidence>
<feature type="transmembrane region" description="Helical" evidence="2">
    <location>
        <begin position="159"/>
        <end position="183"/>
    </location>
</feature>
<feature type="transmembrane region" description="Helical" evidence="2">
    <location>
        <begin position="189"/>
        <end position="222"/>
    </location>
</feature>